<protein>
    <submittedName>
        <fullName evidence="1 3">Uncharacterized protein</fullName>
    </submittedName>
</protein>
<dbReference type="WBParaSite" id="ECPE_0000521801-mRNA-1">
    <property type="protein sequence ID" value="ECPE_0000521801-mRNA-1"/>
    <property type="gene ID" value="ECPE_0000521801"/>
</dbReference>
<dbReference type="Proteomes" id="UP000272942">
    <property type="component" value="Unassembled WGS sequence"/>
</dbReference>
<proteinExistence type="predicted"/>
<evidence type="ECO:0000313" key="1">
    <source>
        <dbReference type="EMBL" id="VDP74857.1"/>
    </source>
</evidence>
<evidence type="ECO:0000313" key="3">
    <source>
        <dbReference type="WBParaSite" id="ECPE_0000521801-mRNA-1"/>
    </source>
</evidence>
<sequence>MLKRRNRVWKAFNAHGSNYDRSKALQNACSAMKSRKRLVYEKSLESEVAATPNLFYAYLRRRTRATVDIPKLEINGALTETDVDKAEAFARHCASVYDTDTSSSPRLS</sequence>
<organism evidence="3">
    <name type="scientific">Echinostoma caproni</name>
    <dbReference type="NCBI Taxonomy" id="27848"/>
    <lineage>
        <taxon>Eukaryota</taxon>
        <taxon>Metazoa</taxon>
        <taxon>Spiralia</taxon>
        <taxon>Lophotrochozoa</taxon>
        <taxon>Platyhelminthes</taxon>
        <taxon>Trematoda</taxon>
        <taxon>Digenea</taxon>
        <taxon>Plagiorchiida</taxon>
        <taxon>Echinostomata</taxon>
        <taxon>Echinostomatoidea</taxon>
        <taxon>Echinostomatidae</taxon>
        <taxon>Echinostoma</taxon>
    </lineage>
</organism>
<reference evidence="1 2" key="2">
    <citation type="submission" date="2018-11" db="EMBL/GenBank/DDBJ databases">
        <authorList>
            <consortium name="Pathogen Informatics"/>
        </authorList>
    </citation>
    <scope>NUCLEOTIDE SEQUENCE [LARGE SCALE GENOMIC DNA]</scope>
    <source>
        <strain evidence="1 2">Egypt</strain>
    </source>
</reference>
<name>A0A183AE21_9TREM</name>
<keyword evidence="2" id="KW-1185">Reference proteome</keyword>
<gene>
    <name evidence="1" type="ORF">ECPE_LOCUS5206</name>
</gene>
<dbReference type="AlphaFoldDB" id="A0A183AE21"/>
<accession>A0A183AE21</accession>
<reference evidence="3" key="1">
    <citation type="submission" date="2016-06" db="UniProtKB">
        <authorList>
            <consortium name="WormBaseParasite"/>
        </authorList>
    </citation>
    <scope>IDENTIFICATION</scope>
</reference>
<evidence type="ECO:0000313" key="2">
    <source>
        <dbReference type="Proteomes" id="UP000272942"/>
    </source>
</evidence>
<dbReference type="EMBL" id="UZAN01042054">
    <property type="protein sequence ID" value="VDP74857.1"/>
    <property type="molecule type" value="Genomic_DNA"/>
</dbReference>